<dbReference type="SMART" id="SM00409">
    <property type="entry name" value="IG"/>
    <property type="match status" value="3"/>
</dbReference>
<comment type="caution">
    <text evidence="8">The sequence shown here is derived from an EMBL/GenBank/DDBJ whole genome shotgun (WGS) entry which is preliminary data.</text>
</comment>
<dbReference type="CDD" id="cd00096">
    <property type="entry name" value="Ig"/>
    <property type="match status" value="1"/>
</dbReference>
<dbReference type="InterPro" id="IPR003598">
    <property type="entry name" value="Ig_sub2"/>
</dbReference>
<evidence type="ECO:0000256" key="3">
    <source>
        <dbReference type="ARBA" id="ARBA00023157"/>
    </source>
</evidence>
<keyword evidence="2" id="KW-0677">Repeat</keyword>
<accession>A0AAE0W4Y9</accession>
<organism evidence="8 9">
    <name type="scientific">Potamilus streckersoni</name>
    <dbReference type="NCBI Taxonomy" id="2493646"/>
    <lineage>
        <taxon>Eukaryota</taxon>
        <taxon>Metazoa</taxon>
        <taxon>Spiralia</taxon>
        <taxon>Lophotrochozoa</taxon>
        <taxon>Mollusca</taxon>
        <taxon>Bivalvia</taxon>
        <taxon>Autobranchia</taxon>
        <taxon>Heteroconchia</taxon>
        <taxon>Palaeoheterodonta</taxon>
        <taxon>Unionida</taxon>
        <taxon>Unionoidea</taxon>
        <taxon>Unionidae</taxon>
        <taxon>Ambleminae</taxon>
        <taxon>Lampsilini</taxon>
        <taxon>Potamilus</taxon>
    </lineage>
</organism>
<feature type="chain" id="PRO_5042236461" description="Ig-like domain-containing protein" evidence="6">
    <location>
        <begin position="27"/>
        <end position="419"/>
    </location>
</feature>
<dbReference type="EMBL" id="JAEAOA010001089">
    <property type="protein sequence ID" value="KAK3602263.1"/>
    <property type="molecule type" value="Genomic_DNA"/>
</dbReference>
<dbReference type="InterPro" id="IPR007110">
    <property type="entry name" value="Ig-like_dom"/>
</dbReference>
<dbReference type="InterPro" id="IPR051170">
    <property type="entry name" value="Neural/epithelial_adhesion"/>
</dbReference>
<keyword evidence="1 6" id="KW-0732">Signal</keyword>
<feature type="region of interest" description="Disordered" evidence="5">
    <location>
        <begin position="363"/>
        <end position="384"/>
    </location>
</feature>
<proteinExistence type="predicted"/>
<protein>
    <recommendedName>
        <fullName evidence="7">Ig-like domain-containing protein</fullName>
    </recommendedName>
</protein>
<dbReference type="InterPro" id="IPR036179">
    <property type="entry name" value="Ig-like_dom_sf"/>
</dbReference>
<dbReference type="GO" id="GO:0043005">
    <property type="term" value="C:neuron projection"/>
    <property type="evidence" value="ECO:0007669"/>
    <property type="project" value="TreeGrafter"/>
</dbReference>
<dbReference type="InterPro" id="IPR003599">
    <property type="entry name" value="Ig_sub"/>
</dbReference>
<evidence type="ECO:0000259" key="7">
    <source>
        <dbReference type="PROSITE" id="PS50835"/>
    </source>
</evidence>
<dbReference type="PROSITE" id="PS50835">
    <property type="entry name" value="IG_LIKE"/>
    <property type="match status" value="3"/>
</dbReference>
<dbReference type="InterPro" id="IPR013106">
    <property type="entry name" value="Ig_V-set"/>
</dbReference>
<dbReference type="InterPro" id="IPR013783">
    <property type="entry name" value="Ig-like_fold"/>
</dbReference>
<keyword evidence="9" id="KW-1185">Reference proteome</keyword>
<dbReference type="PANTHER" id="PTHR12231">
    <property type="entry name" value="CTX-RELATED TYPE I TRANSMEMBRANE PROTEIN"/>
    <property type="match status" value="1"/>
</dbReference>
<dbReference type="Pfam" id="PF13927">
    <property type="entry name" value="Ig_3"/>
    <property type="match status" value="1"/>
</dbReference>
<evidence type="ECO:0000256" key="2">
    <source>
        <dbReference type="ARBA" id="ARBA00022737"/>
    </source>
</evidence>
<dbReference type="Pfam" id="PF07679">
    <property type="entry name" value="I-set"/>
    <property type="match status" value="1"/>
</dbReference>
<evidence type="ECO:0000313" key="8">
    <source>
        <dbReference type="EMBL" id="KAK3602263.1"/>
    </source>
</evidence>
<dbReference type="SMART" id="SM00408">
    <property type="entry name" value="IGc2"/>
    <property type="match status" value="3"/>
</dbReference>
<dbReference type="AlphaFoldDB" id="A0AAE0W4Y9"/>
<dbReference type="PANTHER" id="PTHR12231:SF253">
    <property type="entry name" value="DPR-INTERACTING PROTEIN ETA, ISOFORM B-RELATED"/>
    <property type="match status" value="1"/>
</dbReference>
<gene>
    <name evidence="8" type="ORF">CHS0354_017643</name>
</gene>
<evidence type="ECO:0000256" key="4">
    <source>
        <dbReference type="ARBA" id="ARBA00023319"/>
    </source>
</evidence>
<dbReference type="SUPFAM" id="SSF48726">
    <property type="entry name" value="Immunoglobulin"/>
    <property type="match status" value="3"/>
</dbReference>
<name>A0AAE0W4Y9_9BIVA</name>
<evidence type="ECO:0000256" key="6">
    <source>
        <dbReference type="SAM" id="SignalP"/>
    </source>
</evidence>
<keyword evidence="3" id="KW-1015">Disulfide bond</keyword>
<reference evidence="8" key="1">
    <citation type="journal article" date="2021" name="Genome Biol. Evol.">
        <title>A High-Quality Reference Genome for a Parasitic Bivalve with Doubly Uniparental Inheritance (Bivalvia: Unionida).</title>
        <authorList>
            <person name="Smith C.H."/>
        </authorList>
    </citation>
    <scope>NUCLEOTIDE SEQUENCE</scope>
    <source>
        <strain evidence="8">CHS0354</strain>
    </source>
</reference>
<reference evidence="8" key="3">
    <citation type="submission" date="2023-05" db="EMBL/GenBank/DDBJ databases">
        <authorList>
            <person name="Smith C.H."/>
        </authorList>
    </citation>
    <scope>NUCLEOTIDE SEQUENCE</scope>
    <source>
        <strain evidence="8">CHS0354</strain>
        <tissue evidence="8">Mantle</tissue>
    </source>
</reference>
<feature type="domain" description="Ig-like" evidence="7">
    <location>
        <begin position="130"/>
        <end position="221"/>
    </location>
</feature>
<evidence type="ECO:0000313" key="9">
    <source>
        <dbReference type="Proteomes" id="UP001195483"/>
    </source>
</evidence>
<dbReference type="Gene3D" id="2.60.40.10">
    <property type="entry name" value="Immunoglobulins"/>
    <property type="match status" value="3"/>
</dbReference>
<feature type="signal peptide" evidence="6">
    <location>
        <begin position="1"/>
        <end position="26"/>
    </location>
</feature>
<sequence>MSTRNNVKLIMPFLVVGLSLHIAVVAVEPSFRVPEINVTVVEGETAVLPCSVLSLSNYKVLWTTADTFILTLEDRRIIDDDRFSVERPFIKDWNLHIRKVTYNDTGKYICQINTTPVKTKVISLTVHVPPRIIEEYSSGDVSVREREKVTLTCNATGVPPPEITWYKILNGLSNQDRARQQIGTPGEVLLIHNVTRECGGIYECEAFNGIEPAVARQMKVEVLFAPEVRVSSKRLGQYPGRETFLECDITANPHGFMYWEKDGVQLTMLNQEKYFVDLYTADIPDTKILSLRIKELTADDFGTYTCVSKNSHGDDRESMVLYDYSNKEPKSTTRSSEVQVIPTRLPSSKVNVDIPGLNSIPINKNKMRPLQPNGQNSMLPDRQNVGALGSDSAAPVDRLSFCLTICWLLFHIYYESSVI</sequence>
<dbReference type="Pfam" id="PF07686">
    <property type="entry name" value="V-set"/>
    <property type="match status" value="1"/>
</dbReference>
<evidence type="ECO:0000256" key="5">
    <source>
        <dbReference type="SAM" id="MobiDB-lite"/>
    </source>
</evidence>
<dbReference type="InterPro" id="IPR013098">
    <property type="entry name" value="Ig_I-set"/>
</dbReference>
<reference evidence="8" key="2">
    <citation type="journal article" date="2021" name="Genome Biol. Evol.">
        <title>Developing a high-quality reference genome for a parasitic bivalve with doubly uniparental inheritance (Bivalvia: Unionida).</title>
        <authorList>
            <person name="Smith C.H."/>
        </authorList>
    </citation>
    <scope>NUCLEOTIDE SEQUENCE</scope>
    <source>
        <strain evidence="8">CHS0354</strain>
        <tissue evidence="8">Mantle</tissue>
    </source>
</reference>
<feature type="domain" description="Ig-like" evidence="7">
    <location>
        <begin position="226"/>
        <end position="322"/>
    </location>
</feature>
<evidence type="ECO:0000256" key="1">
    <source>
        <dbReference type="ARBA" id="ARBA00022729"/>
    </source>
</evidence>
<feature type="domain" description="Ig-like" evidence="7">
    <location>
        <begin position="29"/>
        <end position="123"/>
    </location>
</feature>
<keyword evidence="4" id="KW-0393">Immunoglobulin domain</keyword>
<dbReference type="Proteomes" id="UP001195483">
    <property type="component" value="Unassembled WGS sequence"/>
</dbReference>